<feature type="active site" description="Proton acceptor" evidence="8">
    <location>
        <position position="263"/>
    </location>
</feature>
<comment type="function">
    <text evidence="8">Nucleotidyltransferase involved in the post-translational modification of proteins. It can catalyze the addition of adenosine monophosphate (AMP) or uridine monophosphate (UMP) to a protein, resulting in modifications known as AMPylation and UMPylation.</text>
</comment>
<keyword evidence="3 8" id="KW-0548">Nucleotidyltransferase</keyword>
<keyword evidence="7 8" id="KW-0460">Magnesium</keyword>
<keyword evidence="6 8" id="KW-0067">ATP-binding</keyword>
<evidence type="ECO:0000256" key="1">
    <source>
        <dbReference type="ARBA" id="ARBA00009747"/>
    </source>
</evidence>
<feature type="binding site" evidence="8">
    <location>
        <position position="101"/>
    </location>
    <ligand>
        <name>ATP</name>
        <dbReference type="ChEBI" id="CHEBI:30616"/>
    </ligand>
</feature>
<evidence type="ECO:0000313" key="9">
    <source>
        <dbReference type="EMBL" id="MZQ86978.1"/>
    </source>
</evidence>
<feature type="binding site" evidence="8">
    <location>
        <position position="124"/>
    </location>
    <ligand>
        <name>ATP</name>
        <dbReference type="ChEBI" id="CHEBI:30616"/>
    </ligand>
</feature>
<feature type="binding site" evidence="8">
    <location>
        <position position="194"/>
    </location>
    <ligand>
        <name>ATP</name>
        <dbReference type="ChEBI" id="CHEBI:30616"/>
    </ligand>
</feature>
<comment type="similarity">
    <text evidence="1 8">Belongs to the SELO family.</text>
</comment>
<feature type="binding site" evidence="8">
    <location>
        <position position="273"/>
    </location>
    <ligand>
        <name>ATP</name>
        <dbReference type="ChEBI" id="CHEBI:30616"/>
    </ligand>
</feature>
<dbReference type="PANTHER" id="PTHR12153">
    <property type="entry name" value="SELENOPROTEIN O"/>
    <property type="match status" value="1"/>
</dbReference>
<name>A0A6L8V9H9_9BACL</name>
<organism evidence="9 10">
    <name type="scientific">Paenibacillus silvestris</name>
    <dbReference type="NCBI Taxonomy" id="2606219"/>
    <lineage>
        <taxon>Bacteria</taxon>
        <taxon>Bacillati</taxon>
        <taxon>Bacillota</taxon>
        <taxon>Bacilli</taxon>
        <taxon>Bacillales</taxon>
        <taxon>Paenibacillaceae</taxon>
        <taxon>Paenibacillus</taxon>
    </lineage>
</organism>
<feature type="binding site" evidence="8">
    <location>
        <position position="137"/>
    </location>
    <ligand>
        <name>ATP</name>
        <dbReference type="ChEBI" id="CHEBI:30616"/>
    </ligand>
</feature>
<dbReference type="EC" id="2.7.7.108" evidence="8"/>
<reference evidence="9 10" key="1">
    <citation type="submission" date="2019-12" db="EMBL/GenBank/DDBJ databases">
        <title>Paenibacillus sp. nov. sp. isolated from soil.</title>
        <authorList>
            <person name="Kim J."/>
            <person name="Jeong S.E."/>
            <person name="Jung H.S."/>
            <person name="Jeon C.O."/>
        </authorList>
    </citation>
    <scope>NUCLEOTIDE SEQUENCE [LARGE SCALE GENOMIC DNA]</scope>
    <source>
        <strain evidence="9 10">5J-6</strain>
    </source>
</reference>
<keyword evidence="10" id="KW-1185">Reference proteome</keyword>
<feature type="binding site" evidence="8">
    <location>
        <position position="103"/>
    </location>
    <ligand>
        <name>ATP</name>
        <dbReference type="ChEBI" id="CHEBI:30616"/>
    </ligand>
</feature>
<comment type="catalytic activity">
    <reaction evidence="8">
        <text>L-tyrosyl-[protein] + UTP = O-(5'-uridylyl)-L-tyrosyl-[protein] + diphosphate</text>
        <dbReference type="Rhea" id="RHEA:83887"/>
        <dbReference type="Rhea" id="RHEA-COMP:10136"/>
        <dbReference type="Rhea" id="RHEA-COMP:20238"/>
        <dbReference type="ChEBI" id="CHEBI:33019"/>
        <dbReference type="ChEBI" id="CHEBI:46398"/>
        <dbReference type="ChEBI" id="CHEBI:46858"/>
        <dbReference type="ChEBI" id="CHEBI:90602"/>
    </reaction>
</comment>
<feature type="binding site" evidence="8">
    <location>
        <position position="187"/>
    </location>
    <ligand>
        <name>ATP</name>
        <dbReference type="ChEBI" id="CHEBI:30616"/>
    </ligand>
</feature>
<keyword evidence="4 8" id="KW-0479">Metal-binding</keyword>
<dbReference type="InterPro" id="IPR003846">
    <property type="entry name" value="SelO"/>
</dbReference>
<keyword evidence="8" id="KW-0464">Manganese</keyword>
<dbReference type="HAMAP" id="MF_00692">
    <property type="entry name" value="SelO"/>
    <property type="match status" value="1"/>
</dbReference>
<feature type="binding site" evidence="8">
    <location>
        <position position="273"/>
    </location>
    <ligand>
        <name>Mg(2+)</name>
        <dbReference type="ChEBI" id="CHEBI:18420"/>
    </ligand>
</feature>
<dbReference type="AlphaFoldDB" id="A0A6L8V9H9"/>
<comment type="cofactor">
    <cofactor evidence="8">
        <name>Mg(2+)</name>
        <dbReference type="ChEBI" id="CHEBI:18420"/>
    </cofactor>
    <cofactor evidence="8">
        <name>Mn(2+)</name>
        <dbReference type="ChEBI" id="CHEBI:29035"/>
    </cofactor>
</comment>
<dbReference type="GO" id="GO:0005524">
    <property type="term" value="F:ATP binding"/>
    <property type="evidence" value="ECO:0007669"/>
    <property type="project" value="UniProtKB-UniRule"/>
</dbReference>
<comment type="catalytic activity">
    <reaction evidence="8">
        <text>L-threonyl-[protein] + ATP = 3-O-(5'-adenylyl)-L-threonyl-[protein] + diphosphate</text>
        <dbReference type="Rhea" id="RHEA:54292"/>
        <dbReference type="Rhea" id="RHEA-COMP:11060"/>
        <dbReference type="Rhea" id="RHEA-COMP:13847"/>
        <dbReference type="ChEBI" id="CHEBI:30013"/>
        <dbReference type="ChEBI" id="CHEBI:30616"/>
        <dbReference type="ChEBI" id="CHEBI:33019"/>
        <dbReference type="ChEBI" id="CHEBI:138113"/>
        <dbReference type="EC" id="2.7.7.108"/>
    </reaction>
</comment>
<feature type="binding site" evidence="8">
    <location>
        <position position="264"/>
    </location>
    <ligand>
        <name>Mg(2+)</name>
        <dbReference type="ChEBI" id="CHEBI:18420"/>
    </ligand>
</feature>
<dbReference type="GO" id="GO:0070733">
    <property type="term" value="F:AMPylase activity"/>
    <property type="evidence" value="ECO:0007669"/>
    <property type="project" value="UniProtKB-EC"/>
</dbReference>
<proteinExistence type="inferred from homology"/>
<dbReference type="EMBL" id="WTUZ01000040">
    <property type="protein sequence ID" value="MZQ86978.1"/>
    <property type="molecule type" value="Genomic_DNA"/>
</dbReference>
<protein>
    <recommendedName>
        <fullName evidence="8">Protein nucleotidyltransferase YdiU</fullName>
        <ecNumber evidence="8">2.7.7.-</ecNumber>
    </recommendedName>
    <alternativeName>
        <fullName evidence="8">Protein adenylyltransferase YdiU</fullName>
        <ecNumber evidence="8">2.7.7.108</ecNumber>
    </alternativeName>
    <alternativeName>
        <fullName evidence="8">Protein uridylyltransferase YdiU</fullName>
        <ecNumber evidence="8">2.7.7.-</ecNumber>
    </alternativeName>
</protein>
<comment type="catalytic activity">
    <reaction evidence="8">
        <text>L-seryl-[protein] + ATP = 3-O-(5'-adenylyl)-L-seryl-[protein] + diphosphate</text>
        <dbReference type="Rhea" id="RHEA:58120"/>
        <dbReference type="Rhea" id="RHEA-COMP:9863"/>
        <dbReference type="Rhea" id="RHEA-COMP:15073"/>
        <dbReference type="ChEBI" id="CHEBI:29999"/>
        <dbReference type="ChEBI" id="CHEBI:30616"/>
        <dbReference type="ChEBI" id="CHEBI:33019"/>
        <dbReference type="ChEBI" id="CHEBI:142516"/>
        <dbReference type="EC" id="2.7.7.108"/>
    </reaction>
</comment>
<evidence type="ECO:0000256" key="2">
    <source>
        <dbReference type="ARBA" id="ARBA00022679"/>
    </source>
</evidence>
<comment type="caution">
    <text evidence="9">The sequence shown here is derived from an EMBL/GenBank/DDBJ whole genome shotgun (WGS) entry which is preliminary data.</text>
</comment>
<evidence type="ECO:0000256" key="5">
    <source>
        <dbReference type="ARBA" id="ARBA00022741"/>
    </source>
</evidence>
<evidence type="ECO:0000256" key="6">
    <source>
        <dbReference type="ARBA" id="ARBA00022840"/>
    </source>
</evidence>
<comment type="catalytic activity">
    <reaction evidence="8">
        <text>L-tyrosyl-[protein] + ATP = O-(5'-adenylyl)-L-tyrosyl-[protein] + diphosphate</text>
        <dbReference type="Rhea" id="RHEA:54288"/>
        <dbReference type="Rhea" id="RHEA-COMP:10136"/>
        <dbReference type="Rhea" id="RHEA-COMP:13846"/>
        <dbReference type="ChEBI" id="CHEBI:30616"/>
        <dbReference type="ChEBI" id="CHEBI:33019"/>
        <dbReference type="ChEBI" id="CHEBI:46858"/>
        <dbReference type="ChEBI" id="CHEBI:83624"/>
        <dbReference type="EC" id="2.7.7.108"/>
    </reaction>
</comment>
<keyword evidence="5 8" id="KW-0547">Nucleotide-binding</keyword>
<evidence type="ECO:0000256" key="7">
    <source>
        <dbReference type="ARBA" id="ARBA00022842"/>
    </source>
</evidence>
<dbReference type="GO" id="GO:0030145">
    <property type="term" value="F:manganese ion binding"/>
    <property type="evidence" value="ECO:0007669"/>
    <property type="project" value="UniProtKB-UniRule"/>
</dbReference>
<feature type="binding site" evidence="8">
    <location>
        <position position="136"/>
    </location>
    <ligand>
        <name>ATP</name>
        <dbReference type="ChEBI" id="CHEBI:30616"/>
    </ligand>
</feature>
<dbReference type="NCBIfam" id="NF000658">
    <property type="entry name" value="PRK00029.1"/>
    <property type="match status" value="1"/>
</dbReference>
<dbReference type="GO" id="GO:0000287">
    <property type="term" value="F:magnesium ion binding"/>
    <property type="evidence" value="ECO:0007669"/>
    <property type="project" value="UniProtKB-UniRule"/>
</dbReference>
<accession>A0A6L8V9H9</accession>
<comment type="catalytic activity">
    <reaction evidence="8">
        <text>L-seryl-[protein] + UTP = O-(5'-uridylyl)-L-seryl-[protein] + diphosphate</text>
        <dbReference type="Rhea" id="RHEA:64604"/>
        <dbReference type="Rhea" id="RHEA-COMP:9863"/>
        <dbReference type="Rhea" id="RHEA-COMP:16635"/>
        <dbReference type="ChEBI" id="CHEBI:29999"/>
        <dbReference type="ChEBI" id="CHEBI:33019"/>
        <dbReference type="ChEBI" id="CHEBI:46398"/>
        <dbReference type="ChEBI" id="CHEBI:156051"/>
    </reaction>
</comment>
<keyword evidence="2 8" id="KW-0808">Transferase</keyword>
<dbReference type="EC" id="2.7.7.-" evidence="8"/>
<dbReference type="PANTHER" id="PTHR12153:SF15">
    <property type="entry name" value="PROTEIN ADENYLYLTRANSFERASE SELO, MITOCHONDRIAL"/>
    <property type="match status" value="1"/>
</dbReference>
<gene>
    <name evidence="8" type="primary">ydiU</name>
    <name evidence="8" type="synonym">selO</name>
    <name evidence="9" type="ORF">GQF01_33190</name>
</gene>
<evidence type="ECO:0000256" key="4">
    <source>
        <dbReference type="ARBA" id="ARBA00022723"/>
    </source>
</evidence>
<evidence type="ECO:0000256" key="3">
    <source>
        <dbReference type="ARBA" id="ARBA00022695"/>
    </source>
</evidence>
<dbReference type="Pfam" id="PF02696">
    <property type="entry name" value="SelO"/>
    <property type="match status" value="1"/>
</dbReference>
<evidence type="ECO:0000256" key="8">
    <source>
        <dbReference type="HAMAP-Rule" id="MF_00692"/>
    </source>
</evidence>
<evidence type="ECO:0000313" key="10">
    <source>
        <dbReference type="Proteomes" id="UP000481087"/>
    </source>
</evidence>
<sequence length="498" mass="55430">MRAWQAELSKQEDEKGLGWNFDNSYVRLPKIFYSRLNPTPVSSPEIVVFNDALAASLGLNIQELKSTEGAAIFAGNQIPEGASPLAQAYAGHQFGYFNMLGDGRANLLGEHITPQGTRVDIQLKGAGSTTYSRGGDGRAALGPMLREYIISEAMSALGIPTTRSLAVVTTGDTVYRETEQQGAIVTRIAASHIRVGTFQFAAKFGTPEDLKAMADYTLQRHYPEVEADENRYLSLLLEVIKRQANLITKWQLVGFIHGVMNTDNMALSGETIDYGPCAFMDVYDPATVFSSIDSQGRYAYGNQPRIAAWNLARFAETLLPLLSENEEEAIKIAENALASFSELYHRNWLSGMRAKLGIVNEEVQDVTLIEDLLNMMQQYGEDFTNTFRALTFDKPEETFLYGTAEFAQWNEQWQARLGRQQETKELSQQLMRSSNPAIIPRNHRVEEALAAAVEHGDYSVMERLLQVLSDPFAHTVEQSEYAVLPAGTGRPYRTYCGT</sequence>
<feature type="binding site" evidence="8">
    <location>
        <position position="104"/>
    </location>
    <ligand>
        <name>ATP</name>
        <dbReference type="ChEBI" id="CHEBI:30616"/>
    </ligand>
</feature>
<comment type="catalytic activity">
    <reaction evidence="8">
        <text>L-histidyl-[protein] + UTP = N(tele)-(5'-uridylyl)-L-histidyl-[protein] + diphosphate</text>
        <dbReference type="Rhea" id="RHEA:83891"/>
        <dbReference type="Rhea" id="RHEA-COMP:9745"/>
        <dbReference type="Rhea" id="RHEA-COMP:20239"/>
        <dbReference type="ChEBI" id="CHEBI:29979"/>
        <dbReference type="ChEBI" id="CHEBI:33019"/>
        <dbReference type="ChEBI" id="CHEBI:46398"/>
        <dbReference type="ChEBI" id="CHEBI:233474"/>
    </reaction>
</comment>
<dbReference type="Proteomes" id="UP000481087">
    <property type="component" value="Unassembled WGS sequence"/>
</dbReference>